<dbReference type="GeneID" id="39595502"/>
<keyword evidence="1" id="KW-1133">Transmembrane helix</keyword>
<evidence type="ECO:0000313" key="3">
    <source>
        <dbReference type="Proteomes" id="UP000283841"/>
    </source>
</evidence>
<proteinExistence type="predicted"/>
<evidence type="ECO:0000313" key="2">
    <source>
        <dbReference type="EMBL" id="RWQ99328.1"/>
    </source>
</evidence>
<dbReference type="RefSeq" id="XP_028488973.1">
    <property type="nucleotide sequence ID" value="XM_028626225.1"/>
</dbReference>
<dbReference type="EMBL" id="RCNU01000001">
    <property type="protein sequence ID" value="RWQ99328.1"/>
    <property type="molecule type" value="Genomic_DNA"/>
</dbReference>
<dbReference type="AlphaFoldDB" id="A0A443I5F8"/>
<name>A0A443I5F8_BYSSP</name>
<dbReference type="VEuPathDB" id="FungiDB:C8Q69DRAFT_21428"/>
<protein>
    <submittedName>
        <fullName evidence="2">Uncharacterized protein</fullName>
    </submittedName>
</protein>
<dbReference type="Proteomes" id="UP000283841">
    <property type="component" value="Unassembled WGS sequence"/>
</dbReference>
<accession>A0A443I5F8</accession>
<keyword evidence="1" id="KW-0812">Transmembrane</keyword>
<comment type="caution">
    <text evidence="2">The sequence shown here is derived from an EMBL/GenBank/DDBJ whole genome shotgun (WGS) entry which is preliminary data.</text>
</comment>
<keyword evidence="1" id="KW-0472">Membrane</keyword>
<sequence>MHWIPGWHGFGFYLWQRTQPLIFWRNSSAFFFFVLWLWVWDLSWRYLSFSFCYLTATLFLLCTTHPESLWIFFGFRALSCLSGDRSLSFSTVICT</sequence>
<evidence type="ECO:0000256" key="1">
    <source>
        <dbReference type="SAM" id="Phobius"/>
    </source>
</evidence>
<reference evidence="2 3" key="1">
    <citation type="journal article" date="2018" name="Front. Microbiol.">
        <title>Genomic and genetic insights into a cosmopolitan fungus, Paecilomyces variotii (Eurotiales).</title>
        <authorList>
            <person name="Urquhart A.S."/>
            <person name="Mondo S.J."/>
            <person name="Makela M.R."/>
            <person name="Hane J.K."/>
            <person name="Wiebenga A."/>
            <person name="He G."/>
            <person name="Mihaltcheva S."/>
            <person name="Pangilinan J."/>
            <person name="Lipzen A."/>
            <person name="Barry K."/>
            <person name="de Vries R.P."/>
            <person name="Grigoriev I.V."/>
            <person name="Idnurm A."/>
        </authorList>
    </citation>
    <scope>NUCLEOTIDE SEQUENCE [LARGE SCALE GENOMIC DNA]</scope>
    <source>
        <strain evidence="2 3">CBS 101075</strain>
    </source>
</reference>
<keyword evidence="3" id="KW-1185">Reference proteome</keyword>
<feature type="transmembrane region" description="Helical" evidence="1">
    <location>
        <begin position="21"/>
        <end position="40"/>
    </location>
</feature>
<gene>
    <name evidence="2" type="ORF">C8Q69DRAFT_21428</name>
</gene>
<organism evidence="2 3">
    <name type="scientific">Byssochlamys spectabilis</name>
    <name type="common">Paecilomyces variotii</name>
    <dbReference type="NCBI Taxonomy" id="264951"/>
    <lineage>
        <taxon>Eukaryota</taxon>
        <taxon>Fungi</taxon>
        <taxon>Dikarya</taxon>
        <taxon>Ascomycota</taxon>
        <taxon>Pezizomycotina</taxon>
        <taxon>Eurotiomycetes</taxon>
        <taxon>Eurotiomycetidae</taxon>
        <taxon>Eurotiales</taxon>
        <taxon>Thermoascaceae</taxon>
        <taxon>Paecilomyces</taxon>
    </lineage>
</organism>